<protein>
    <submittedName>
        <fullName evidence="1">DUF3617 family protein</fullName>
    </submittedName>
</protein>
<sequence>MNFGLANGGNRVRFCGLVVTGAALVLAGCGPTGVPLERGQWQISTTFGTPKVDGASIDELRKSLPADKSSSECTTPYIRTGAEVMRYFNLRQNKCEMTGASSENGVIHGEGNCSGVAQMMGGPEQKDAWVKLDGTYGQRSIDVTADFVITMKTKQGETHRATFTASHKAERIGKCS</sequence>
<dbReference type="EMBL" id="CP032829">
    <property type="protein sequence ID" value="AYJ86831.1"/>
    <property type="molecule type" value="Genomic_DNA"/>
</dbReference>
<accession>A0A494TM02</accession>
<reference evidence="1 2" key="1">
    <citation type="submission" date="2018-09" db="EMBL/GenBank/DDBJ databases">
        <title>Sphingomonas peninsula sp. nov., isolated from fildes peninsula, Antarctic soil.</title>
        <authorList>
            <person name="Yingchao G."/>
        </authorList>
    </citation>
    <scope>NUCLEOTIDE SEQUENCE [LARGE SCALE GENOMIC DNA]</scope>
    <source>
        <strain evidence="1 2">YZ-8</strain>
    </source>
</reference>
<evidence type="ECO:0000313" key="2">
    <source>
        <dbReference type="Proteomes" id="UP000276254"/>
    </source>
</evidence>
<dbReference type="Pfam" id="PF12276">
    <property type="entry name" value="DUF3617"/>
    <property type="match status" value="1"/>
</dbReference>
<gene>
    <name evidence="1" type="ORF">D3Y57_13830</name>
</gene>
<dbReference type="Proteomes" id="UP000276254">
    <property type="component" value="Chromosome"/>
</dbReference>
<proteinExistence type="predicted"/>
<dbReference type="InterPro" id="IPR022061">
    <property type="entry name" value="DUF3617"/>
</dbReference>
<dbReference type="KEGG" id="spha:D3Y57_13830"/>
<dbReference type="AlphaFoldDB" id="A0A494TM02"/>
<evidence type="ECO:0000313" key="1">
    <source>
        <dbReference type="EMBL" id="AYJ86831.1"/>
    </source>
</evidence>
<name>A0A494TM02_SPHPE</name>
<organism evidence="1 2">
    <name type="scientific">Sphingomonas paeninsulae</name>
    <dbReference type="NCBI Taxonomy" id="2319844"/>
    <lineage>
        <taxon>Bacteria</taxon>
        <taxon>Pseudomonadati</taxon>
        <taxon>Pseudomonadota</taxon>
        <taxon>Alphaproteobacteria</taxon>
        <taxon>Sphingomonadales</taxon>
        <taxon>Sphingomonadaceae</taxon>
        <taxon>Sphingomonas</taxon>
    </lineage>
</organism>
<keyword evidence="2" id="KW-1185">Reference proteome</keyword>